<evidence type="ECO:0000256" key="8">
    <source>
        <dbReference type="ARBA" id="ARBA00022840"/>
    </source>
</evidence>
<dbReference type="FunFam" id="2.40.50.140:FF:000085">
    <property type="entry name" value="DNA ligase"/>
    <property type="match status" value="1"/>
</dbReference>
<dbReference type="PROSITE" id="PS00697">
    <property type="entry name" value="DNA_LIGASE_A1"/>
    <property type="match status" value="1"/>
</dbReference>
<dbReference type="GO" id="GO:0051301">
    <property type="term" value="P:cell division"/>
    <property type="evidence" value="ECO:0007669"/>
    <property type="project" value="UniProtKB-KW"/>
</dbReference>
<gene>
    <name evidence="15" type="primary">149</name>
</gene>
<evidence type="ECO:0000256" key="2">
    <source>
        <dbReference type="ARBA" id="ARBA00013308"/>
    </source>
</evidence>
<evidence type="ECO:0000256" key="13">
    <source>
        <dbReference type="RuleBase" id="RU004196"/>
    </source>
</evidence>
<dbReference type="InterPro" id="IPR012308">
    <property type="entry name" value="DNA_ligase_ATP-dep_N"/>
</dbReference>
<dbReference type="Gene3D" id="3.30.1490.70">
    <property type="match status" value="1"/>
</dbReference>
<dbReference type="GO" id="GO:0006310">
    <property type="term" value="P:DNA recombination"/>
    <property type="evidence" value="ECO:0007669"/>
    <property type="project" value="UniProtKB-KW"/>
</dbReference>
<dbReference type="Gene3D" id="3.30.470.30">
    <property type="entry name" value="DNA ligase/mRNA capping enzyme"/>
    <property type="match status" value="1"/>
</dbReference>
<evidence type="ECO:0000256" key="4">
    <source>
        <dbReference type="ARBA" id="ARBA00022618"/>
    </source>
</evidence>
<evidence type="ECO:0000313" key="15">
    <source>
        <dbReference type="EMBL" id="AIT70764.1"/>
    </source>
</evidence>
<keyword evidence="5" id="KW-0235">DNA replication</keyword>
<dbReference type="CDD" id="cd07967">
    <property type="entry name" value="OBF_DNA_ligase_III"/>
    <property type="match status" value="1"/>
</dbReference>
<dbReference type="InterPro" id="IPR012309">
    <property type="entry name" value="DNA_ligase_ATP-dep_C"/>
</dbReference>
<evidence type="ECO:0000313" key="16">
    <source>
        <dbReference type="Proteomes" id="UP000121784"/>
    </source>
</evidence>
<proteinExistence type="inferred from homology"/>
<dbReference type="SUPFAM" id="SSF117018">
    <property type="entry name" value="ATP-dependent DNA ligase DNA-binding domain"/>
    <property type="match status" value="1"/>
</dbReference>
<protein>
    <recommendedName>
        <fullName evidence="2 12">DNA ligase</fullName>
        <ecNumber evidence="12">6.5.1.1</ecNumber>
    </recommendedName>
</protein>
<name>A0A097IW14_9POXV</name>
<evidence type="ECO:0000256" key="11">
    <source>
        <dbReference type="ARBA" id="ARBA00023306"/>
    </source>
</evidence>
<dbReference type="GO" id="GO:0006273">
    <property type="term" value="P:lagging strand elongation"/>
    <property type="evidence" value="ECO:0007669"/>
    <property type="project" value="TreeGrafter"/>
</dbReference>
<evidence type="ECO:0000256" key="6">
    <source>
        <dbReference type="ARBA" id="ARBA00022741"/>
    </source>
</evidence>
<dbReference type="EC" id="6.5.1.1" evidence="12"/>
<evidence type="ECO:0000256" key="10">
    <source>
        <dbReference type="ARBA" id="ARBA00023204"/>
    </source>
</evidence>
<comment type="similarity">
    <text evidence="1 13">Belongs to the ATP-dependent DNA ligase family.</text>
</comment>
<dbReference type="GO" id="GO:0003677">
    <property type="term" value="F:DNA binding"/>
    <property type="evidence" value="ECO:0007669"/>
    <property type="project" value="InterPro"/>
</dbReference>
<dbReference type="InterPro" id="IPR000977">
    <property type="entry name" value="DNA_ligase_ATP-dep"/>
</dbReference>
<keyword evidence="7 12" id="KW-0227">DNA damage</keyword>
<keyword evidence="4" id="KW-0132">Cell division</keyword>
<evidence type="ECO:0000256" key="5">
    <source>
        <dbReference type="ARBA" id="ARBA00022705"/>
    </source>
</evidence>
<keyword evidence="11" id="KW-0131">Cell cycle</keyword>
<dbReference type="InterPro" id="IPR012310">
    <property type="entry name" value="DNA_ligase_ATP-dep_cent"/>
</dbReference>
<evidence type="ECO:0000256" key="3">
    <source>
        <dbReference type="ARBA" id="ARBA00022598"/>
    </source>
</evidence>
<accession>A0A097IW14</accession>
<keyword evidence="9 12" id="KW-0233">DNA recombination</keyword>
<evidence type="ECO:0000256" key="7">
    <source>
        <dbReference type="ARBA" id="ARBA00022763"/>
    </source>
</evidence>
<evidence type="ECO:0000256" key="9">
    <source>
        <dbReference type="ARBA" id="ARBA00023172"/>
    </source>
</evidence>
<keyword evidence="10 12" id="KW-0234">DNA repair</keyword>
<dbReference type="InterPro" id="IPR012340">
    <property type="entry name" value="NA-bd_OB-fold"/>
</dbReference>
<dbReference type="EMBL" id="KM595078">
    <property type="protein sequence ID" value="AIT70764.1"/>
    <property type="molecule type" value="Genomic_DNA"/>
</dbReference>
<dbReference type="SUPFAM" id="SSF50249">
    <property type="entry name" value="Nucleic acid-binding proteins"/>
    <property type="match status" value="1"/>
</dbReference>
<dbReference type="Pfam" id="PF01068">
    <property type="entry name" value="DNA_ligase_A_M"/>
    <property type="match status" value="1"/>
</dbReference>
<dbReference type="Gene3D" id="1.10.3260.10">
    <property type="entry name" value="DNA ligase, ATP-dependent, N-terminal domain"/>
    <property type="match status" value="1"/>
</dbReference>
<dbReference type="PANTHER" id="PTHR45674:SF9">
    <property type="entry name" value="DNA LIGASE 3"/>
    <property type="match status" value="1"/>
</dbReference>
<dbReference type="Gene3D" id="2.40.50.140">
    <property type="entry name" value="Nucleic acid-binding proteins"/>
    <property type="match status" value="1"/>
</dbReference>
<dbReference type="Pfam" id="PF04679">
    <property type="entry name" value="DNA_ligase_A_C"/>
    <property type="match status" value="1"/>
</dbReference>
<dbReference type="InterPro" id="IPR016059">
    <property type="entry name" value="DNA_ligase_ATP-dep_CS"/>
</dbReference>
<reference evidence="15 16" key="1">
    <citation type="submission" date="2014-09" db="EMBL/GenBank/DDBJ databases">
        <title>Complete Genome Sequence of the Embu Virus Strain SPAn 880.</title>
        <authorList>
            <person name="Ibrahim M.S."/>
            <person name="Antwerpen M.H."/>
            <person name="Georgi E."/>
            <person name="Vette P."/>
            <person name="Zoeller G."/>
            <person name="Meyer H."/>
        </authorList>
    </citation>
    <scope>NUCLEOTIDE SEQUENCE [LARGE SCALE GENOMIC DNA]</scope>
    <source>
        <strain evidence="15">SPAn880</strain>
    </source>
</reference>
<dbReference type="PROSITE" id="PS00333">
    <property type="entry name" value="DNA_LIGASE_A2"/>
    <property type="match status" value="1"/>
</dbReference>
<dbReference type="InterPro" id="IPR036599">
    <property type="entry name" value="DNA_ligase_N_sf"/>
</dbReference>
<evidence type="ECO:0000259" key="14">
    <source>
        <dbReference type="PROSITE" id="PS50160"/>
    </source>
</evidence>
<dbReference type="Proteomes" id="UP000121784">
    <property type="component" value="Segment"/>
</dbReference>
<evidence type="ECO:0000256" key="1">
    <source>
        <dbReference type="ARBA" id="ARBA00007572"/>
    </source>
</evidence>
<evidence type="ECO:0000256" key="12">
    <source>
        <dbReference type="RuleBase" id="RU000617"/>
    </source>
</evidence>
<dbReference type="InterPro" id="IPR050191">
    <property type="entry name" value="ATP-dep_DNA_ligase"/>
</dbReference>
<feature type="domain" description="ATP-dependent DNA ligase family profile" evidence="14">
    <location>
        <begin position="307"/>
        <end position="442"/>
    </location>
</feature>
<dbReference type="NCBIfam" id="TIGR00574">
    <property type="entry name" value="dnl1"/>
    <property type="match status" value="1"/>
</dbReference>
<keyword evidence="6 12" id="KW-0547">Nucleotide-binding</keyword>
<dbReference type="GO" id="GO:0071897">
    <property type="term" value="P:DNA biosynthetic process"/>
    <property type="evidence" value="ECO:0007669"/>
    <property type="project" value="InterPro"/>
</dbReference>
<comment type="catalytic activity">
    <reaction evidence="12">
        <text>ATP + (deoxyribonucleotide)n-3'-hydroxyl + 5'-phospho-(deoxyribonucleotide)m = (deoxyribonucleotide)n+m + AMP + diphosphate.</text>
        <dbReference type="EC" id="6.5.1.1"/>
    </reaction>
</comment>
<keyword evidence="8 12" id="KW-0067">ATP-binding</keyword>
<keyword evidence="3 12" id="KW-0436">Ligase</keyword>
<sequence>MDCTYREFRKLCRNIANTPKYTDKTKIISDFLNDREQKTVCLIIKMLLPNLNNNVYNLNDRQIIKIFSEIFNHDKEEMIKDLECGFIESTIKTFFEKSNSSIVPIKKSILMLHDVHKLLNKLTTLTKYNDRYNFLKCVASICTGNDIKCFILHVKKDLRINAGNKCILNALNRDLYEQLNKSKNIDIVLYNYYNNINNDIIPFIPIIPMLANVCKSLDKIKNIDNGIFLELKYDGERVQIHKQNKKYKYFTRNSKDVTQHKIDGFDKLFDDAFKDADNFIMDSEIICIDTSNGNFLPFGSLGVHKNKTYENISICIFIFDCMYYNSVNIMNEKYTYRRKLLYNNINEIKNKIMLSYSCVVYNIDALSDEIQKLLNKGLEGAILKYPNDMYIPGKRKWIKIKRDYLNDGAMADSADLVVLGAYYGKGKRYGGIMSIFLMGCYDEDTNTWKTVTKCSGFNDETLKELQSIDMIKISKNKDKIPTWLNINSIHYPDFIVNNPKTSPVWEISGYEFTKSPSHTADGISIRFPRCKNIRNDKDWLSATNLQELITLYKKSKKKK</sequence>
<organism evidence="15 16">
    <name type="scientific">Cotia virus</name>
    <dbReference type="NCBI Taxonomy" id="39444"/>
    <lineage>
        <taxon>Viruses</taxon>
        <taxon>Varidnaviria</taxon>
        <taxon>Bamfordvirae</taxon>
        <taxon>Nucleocytoviricota</taxon>
        <taxon>Pokkesviricetes</taxon>
        <taxon>Chitovirales</taxon>
        <taxon>Poxviridae</taxon>
        <taxon>Chordopoxvirinae</taxon>
        <taxon>Oryzopoxvirus</taxon>
        <taxon>Oryzopoxvirus cotia</taxon>
    </lineage>
</organism>
<dbReference type="GO" id="GO:0006302">
    <property type="term" value="P:double-strand break repair"/>
    <property type="evidence" value="ECO:0007669"/>
    <property type="project" value="TreeGrafter"/>
</dbReference>
<dbReference type="GO" id="GO:0003910">
    <property type="term" value="F:DNA ligase (ATP) activity"/>
    <property type="evidence" value="ECO:0007669"/>
    <property type="project" value="UniProtKB-EC"/>
</dbReference>
<dbReference type="SUPFAM" id="SSF56091">
    <property type="entry name" value="DNA ligase/mRNA capping enzyme, catalytic domain"/>
    <property type="match status" value="1"/>
</dbReference>
<dbReference type="PANTHER" id="PTHR45674">
    <property type="entry name" value="DNA LIGASE 1/3 FAMILY MEMBER"/>
    <property type="match status" value="1"/>
</dbReference>
<dbReference type="PROSITE" id="PS50160">
    <property type="entry name" value="DNA_LIGASE_A3"/>
    <property type="match status" value="1"/>
</dbReference>
<dbReference type="Pfam" id="PF04675">
    <property type="entry name" value="DNA_ligase_A_N"/>
    <property type="match status" value="1"/>
</dbReference>
<dbReference type="GO" id="GO:0005524">
    <property type="term" value="F:ATP binding"/>
    <property type="evidence" value="ECO:0007669"/>
    <property type="project" value="UniProtKB-KW"/>
</dbReference>